<feature type="transmembrane region" description="Helical" evidence="2">
    <location>
        <begin position="12"/>
        <end position="35"/>
    </location>
</feature>
<dbReference type="Proteomes" id="UP000297245">
    <property type="component" value="Unassembled WGS sequence"/>
</dbReference>
<dbReference type="PANTHER" id="PTHR40465:SF1">
    <property type="entry name" value="DUF6534 DOMAIN-CONTAINING PROTEIN"/>
    <property type="match status" value="1"/>
</dbReference>
<feature type="transmembrane region" description="Helical" evidence="2">
    <location>
        <begin position="87"/>
        <end position="105"/>
    </location>
</feature>
<feature type="region of interest" description="Disordered" evidence="1">
    <location>
        <begin position="273"/>
        <end position="293"/>
    </location>
</feature>
<dbReference type="OrthoDB" id="3206554at2759"/>
<feature type="compositionally biased region" description="Basic and acidic residues" evidence="1">
    <location>
        <begin position="273"/>
        <end position="287"/>
    </location>
</feature>
<keyword evidence="2" id="KW-1133">Transmembrane helix</keyword>
<protein>
    <submittedName>
        <fullName evidence="3">Uncharacterized protein</fullName>
    </submittedName>
</protein>
<dbReference type="AlphaFoldDB" id="A0A4S8LXR5"/>
<dbReference type="EMBL" id="ML179223">
    <property type="protein sequence ID" value="THU94464.1"/>
    <property type="molecule type" value="Genomic_DNA"/>
</dbReference>
<evidence type="ECO:0000256" key="2">
    <source>
        <dbReference type="SAM" id="Phobius"/>
    </source>
</evidence>
<gene>
    <name evidence="3" type="ORF">K435DRAFT_798890</name>
</gene>
<dbReference type="PANTHER" id="PTHR40465">
    <property type="entry name" value="CHROMOSOME 1, WHOLE GENOME SHOTGUN SEQUENCE"/>
    <property type="match status" value="1"/>
</dbReference>
<evidence type="ECO:0000313" key="3">
    <source>
        <dbReference type="EMBL" id="THU94464.1"/>
    </source>
</evidence>
<reference evidence="3 4" key="1">
    <citation type="journal article" date="2019" name="Nat. Ecol. Evol.">
        <title>Megaphylogeny resolves global patterns of mushroom evolution.</title>
        <authorList>
            <person name="Varga T."/>
            <person name="Krizsan K."/>
            <person name="Foldi C."/>
            <person name="Dima B."/>
            <person name="Sanchez-Garcia M."/>
            <person name="Sanchez-Ramirez S."/>
            <person name="Szollosi G.J."/>
            <person name="Szarkandi J.G."/>
            <person name="Papp V."/>
            <person name="Albert L."/>
            <person name="Andreopoulos W."/>
            <person name="Angelini C."/>
            <person name="Antonin V."/>
            <person name="Barry K.W."/>
            <person name="Bougher N.L."/>
            <person name="Buchanan P."/>
            <person name="Buyck B."/>
            <person name="Bense V."/>
            <person name="Catcheside P."/>
            <person name="Chovatia M."/>
            <person name="Cooper J."/>
            <person name="Damon W."/>
            <person name="Desjardin D."/>
            <person name="Finy P."/>
            <person name="Geml J."/>
            <person name="Haridas S."/>
            <person name="Hughes K."/>
            <person name="Justo A."/>
            <person name="Karasinski D."/>
            <person name="Kautmanova I."/>
            <person name="Kiss B."/>
            <person name="Kocsube S."/>
            <person name="Kotiranta H."/>
            <person name="LaButti K.M."/>
            <person name="Lechner B.E."/>
            <person name="Liimatainen K."/>
            <person name="Lipzen A."/>
            <person name="Lukacs Z."/>
            <person name="Mihaltcheva S."/>
            <person name="Morgado L.N."/>
            <person name="Niskanen T."/>
            <person name="Noordeloos M.E."/>
            <person name="Ohm R.A."/>
            <person name="Ortiz-Santana B."/>
            <person name="Ovrebo C."/>
            <person name="Racz N."/>
            <person name="Riley R."/>
            <person name="Savchenko A."/>
            <person name="Shiryaev A."/>
            <person name="Soop K."/>
            <person name="Spirin V."/>
            <person name="Szebenyi C."/>
            <person name="Tomsovsky M."/>
            <person name="Tulloss R.E."/>
            <person name="Uehling J."/>
            <person name="Grigoriev I.V."/>
            <person name="Vagvolgyi C."/>
            <person name="Papp T."/>
            <person name="Martin F.M."/>
            <person name="Miettinen O."/>
            <person name="Hibbett D.S."/>
            <person name="Nagy L.G."/>
        </authorList>
    </citation>
    <scope>NUCLEOTIDE SEQUENCE [LARGE SCALE GENOMIC DNA]</scope>
    <source>
        <strain evidence="3 4">CBS 962.96</strain>
    </source>
</reference>
<evidence type="ECO:0000256" key="1">
    <source>
        <dbReference type="SAM" id="MobiDB-lite"/>
    </source>
</evidence>
<feature type="transmembrane region" description="Helical" evidence="2">
    <location>
        <begin position="126"/>
        <end position="144"/>
    </location>
</feature>
<evidence type="ECO:0000313" key="4">
    <source>
        <dbReference type="Proteomes" id="UP000297245"/>
    </source>
</evidence>
<accession>A0A4S8LXR5</accession>
<feature type="transmembrane region" description="Helical" evidence="2">
    <location>
        <begin position="150"/>
        <end position="174"/>
    </location>
</feature>
<keyword evidence="4" id="KW-1185">Reference proteome</keyword>
<proteinExistence type="predicted"/>
<keyword evidence="2" id="KW-0812">Transmembrane</keyword>
<feature type="transmembrane region" description="Helical" evidence="2">
    <location>
        <begin position="47"/>
        <end position="67"/>
    </location>
</feature>
<keyword evidence="2" id="KW-0472">Membrane</keyword>
<name>A0A4S8LXR5_DENBC</name>
<organism evidence="3 4">
    <name type="scientific">Dendrothele bispora (strain CBS 962.96)</name>
    <dbReference type="NCBI Taxonomy" id="1314807"/>
    <lineage>
        <taxon>Eukaryota</taxon>
        <taxon>Fungi</taxon>
        <taxon>Dikarya</taxon>
        <taxon>Basidiomycota</taxon>
        <taxon>Agaricomycotina</taxon>
        <taxon>Agaricomycetes</taxon>
        <taxon>Agaricomycetidae</taxon>
        <taxon>Agaricales</taxon>
        <taxon>Agaricales incertae sedis</taxon>
        <taxon>Dendrothele</taxon>
    </lineage>
</organism>
<sequence>MSSNSIAGTYGSVLIGALISSMLSGVLAAQCITYISTFANDPLHIKGIIAVVEILDIAHSVIIWTGLWEWVVTDFGDMPNVDRIPRVIAAITTLITHWVFGWRIFKREQILIALLYFKIKKHFISVAAAVSSGEMLILQTFQSFRDQFMWLFSLGLSISVFVDVYITITMFIILRKTRGRSLTMNPVIDSLWVTMDNLVFLGLHFIVSKLYANSTLAVFNYRARLRHTHEQHLSMRANPGGIELVVLPNSPVVASPHNESRIVCRANSEAIESKELDREAGTEHPDLTPDLESSEGREMALNGVMKSVTVKGYHVWMIQKPGKSLWNKYYIAFTIQQYETGKET</sequence>